<keyword evidence="2" id="KW-1185">Reference proteome</keyword>
<evidence type="ECO:0000313" key="1">
    <source>
        <dbReference type="EMBL" id="GAT44868.1"/>
    </source>
</evidence>
<gene>
    <name evidence="1" type="ORF">MCHLO_02471</name>
</gene>
<evidence type="ECO:0000313" key="2">
    <source>
        <dbReference type="Proteomes" id="UP000815677"/>
    </source>
</evidence>
<sequence length="198" mass="21811">MGPFNPTPRLHVCEQQQDLRLKKLDVLPHFAQEGIPFGVPLPLLLGVAPRPAFALAGAAASDDFKIAAVYAHVQYCTGRLRRHGEADSARSKLDVSRLVVNDHSLYSDAIEIVLFSRGPSMGSDYALPAEARRLQGTGRDSAGIRQAIQSRQGWKNGEVQRHLTQQFPQRRLRQHQRQLIVAFCSVDEVVTIAVAGPS</sequence>
<reference evidence="1" key="1">
    <citation type="submission" date="2014-09" db="EMBL/GenBank/DDBJ databases">
        <title>Genome sequence of the luminous mushroom Mycena chlorophos for searching fungal bioluminescence genes.</title>
        <authorList>
            <person name="Tanaka Y."/>
            <person name="Kasuga D."/>
            <person name="Oba Y."/>
            <person name="Hase S."/>
            <person name="Sato K."/>
            <person name="Oba Y."/>
            <person name="Sakakibara Y."/>
        </authorList>
    </citation>
    <scope>NUCLEOTIDE SEQUENCE</scope>
</reference>
<organism evidence="1 2">
    <name type="scientific">Mycena chlorophos</name>
    <name type="common">Agaric fungus</name>
    <name type="synonym">Agaricus chlorophos</name>
    <dbReference type="NCBI Taxonomy" id="658473"/>
    <lineage>
        <taxon>Eukaryota</taxon>
        <taxon>Fungi</taxon>
        <taxon>Dikarya</taxon>
        <taxon>Basidiomycota</taxon>
        <taxon>Agaricomycotina</taxon>
        <taxon>Agaricomycetes</taxon>
        <taxon>Agaricomycetidae</taxon>
        <taxon>Agaricales</taxon>
        <taxon>Marasmiineae</taxon>
        <taxon>Mycenaceae</taxon>
        <taxon>Mycena</taxon>
    </lineage>
</organism>
<name>A0ABQ0L1B6_MYCCL</name>
<proteinExistence type="predicted"/>
<protein>
    <submittedName>
        <fullName evidence="1">Uncharacterized protein</fullName>
    </submittedName>
</protein>
<dbReference type="EMBL" id="DF840276">
    <property type="protein sequence ID" value="GAT44868.1"/>
    <property type="molecule type" value="Genomic_DNA"/>
</dbReference>
<dbReference type="Proteomes" id="UP000815677">
    <property type="component" value="Unassembled WGS sequence"/>
</dbReference>
<accession>A0ABQ0L1B6</accession>